<feature type="compositionally biased region" description="Polar residues" evidence="1">
    <location>
        <begin position="284"/>
        <end position="297"/>
    </location>
</feature>
<dbReference type="OrthoDB" id="5584477at2759"/>
<name>A0A5C3QIB3_9AGAR</name>
<evidence type="ECO:0000313" key="3">
    <source>
        <dbReference type="Proteomes" id="UP000305067"/>
    </source>
</evidence>
<organism evidence="2 3">
    <name type="scientific">Pterulicium gracile</name>
    <dbReference type="NCBI Taxonomy" id="1884261"/>
    <lineage>
        <taxon>Eukaryota</taxon>
        <taxon>Fungi</taxon>
        <taxon>Dikarya</taxon>
        <taxon>Basidiomycota</taxon>
        <taxon>Agaricomycotina</taxon>
        <taxon>Agaricomycetes</taxon>
        <taxon>Agaricomycetidae</taxon>
        <taxon>Agaricales</taxon>
        <taxon>Pleurotineae</taxon>
        <taxon>Pterulaceae</taxon>
        <taxon>Pterulicium</taxon>
    </lineage>
</organism>
<feature type="compositionally biased region" description="Basic and acidic residues" evidence="1">
    <location>
        <begin position="141"/>
        <end position="155"/>
    </location>
</feature>
<accession>A0A5C3QIB3</accession>
<dbReference type="Proteomes" id="UP000305067">
    <property type="component" value="Unassembled WGS sequence"/>
</dbReference>
<feature type="region of interest" description="Disordered" evidence="1">
    <location>
        <begin position="141"/>
        <end position="162"/>
    </location>
</feature>
<feature type="compositionally biased region" description="Basic residues" evidence="1">
    <location>
        <begin position="231"/>
        <end position="240"/>
    </location>
</feature>
<evidence type="ECO:0000313" key="2">
    <source>
        <dbReference type="EMBL" id="TFL00870.1"/>
    </source>
</evidence>
<proteinExistence type="predicted"/>
<gene>
    <name evidence="2" type="ORF">BDV98DRAFT_98184</name>
</gene>
<dbReference type="AlphaFoldDB" id="A0A5C3QIB3"/>
<reference evidence="2 3" key="1">
    <citation type="journal article" date="2019" name="Nat. Ecol. Evol.">
        <title>Megaphylogeny resolves global patterns of mushroom evolution.</title>
        <authorList>
            <person name="Varga T."/>
            <person name="Krizsan K."/>
            <person name="Foldi C."/>
            <person name="Dima B."/>
            <person name="Sanchez-Garcia M."/>
            <person name="Sanchez-Ramirez S."/>
            <person name="Szollosi G.J."/>
            <person name="Szarkandi J.G."/>
            <person name="Papp V."/>
            <person name="Albert L."/>
            <person name="Andreopoulos W."/>
            <person name="Angelini C."/>
            <person name="Antonin V."/>
            <person name="Barry K.W."/>
            <person name="Bougher N.L."/>
            <person name="Buchanan P."/>
            <person name="Buyck B."/>
            <person name="Bense V."/>
            <person name="Catcheside P."/>
            <person name="Chovatia M."/>
            <person name="Cooper J."/>
            <person name="Damon W."/>
            <person name="Desjardin D."/>
            <person name="Finy P."/>
            <person name="Geml J."/>
            <person name="Haridas S."/>
            <person name="Hughes K."/>
            <person name="Justo A."/>
            <person name="Karasinski D."/>
            <person name="Kautmanova I."/>
            <person name="Kiss B."/>
            <person name="Kocsube S."/>
            <person name="Kotiranta H."/>
            <person name="LaButti K.M."/>
            <person name="Lechner B.E."/>
            <person name="Liimatainen K."/>
            <person name="Lipzen A."/>
            <person name="Lukacs Z."/>
            <person name="Mihaltcheva S."/>
            <person name="Morgado L.N."/>
            <person name="Niskanen T."/>
            <person name="Noordeloos M.E."/>
            <person name="Ohm R.A."/>
            <person name="Ortiz-Santana B."/>
            <person name="Ovrebo C."/>
            <person name="Racz N."/>
            <person name="Riley R."/>
            <person name="Savchenko A."/>
            <person name="Shiryaev A."/>
            <person name="Soop K."/>
            <person name="Spirin V."/>
            <person name="Szebenyi C."/>
            <person name="Tomsovsky M."/>
            <person name="Tulloss R.E."/>
            <person name="Uehling J."/>
            <person name="Grigoriev I.V."/>
            <person name="Vagvolgyi C."/>
            <person name="Papp T."/>
            <person name="Martin F.M."/>
            <person name="Miettinen O."/>
            <person name="Hibbett D.S."/>
            <person name="Nagy L.G."/>
        </authorList>
    </citation>
    <scope>NUCLEOTIDE SEQUENCE [LARGE SCALE GENOMIC DNA]</scope>
    <source>
        <strain evidence="2 3">CBS 309.79</strain>
    </source>
</reference>
<dbReference type="EMBL" id="ML178827">
    <property type="protein sequence ID" value="TFL00870.1"/>
    <property type="molecule type" value="Genomic_DNA"/>
</dbReference>
<protein>
    <recommendedName>
        <fullName evidence="4">Fungal-type protein kinase domain-containing protein</fullName>
    </recommendedName>
</protein>
<sequence length="328" mass="36791">MAWELLRDYPPPPHTFRHDLQSFLCLFLYIAHVYVGPGGQRAIRKDDIYHQWCKWIHSLDFPEAMGIERRAIITNLDEYTRFVNKTFSKYFKPLKVFAHELRKTTIDNEATLTHKDVIDLFTKFAGDKAITADENWSSAQDRKGYSLEVPKEKSGKATPSSVEIAKFQEISQRAQLEKMAMYEDDSDEDSASESFQASRALQNEQLAENESHDPFFEPRAPPQTGKSGRQPTRKSLRSSKYKPGALSEHNQEVKGWGGRDSFVASGGSDRRSDLAATKKRRLNTGRTITTSSQSNADSGGKRKGRSQSRATSTANGVSSETSSVGGGR</sequence>
<feature type="region of interest" description="Disordered" evidence="1">
    <location>
        <begin position="204"/>
        <end position="328"/>
    </location>
</feature>
<keyword evidence="3" id="KW-1185">Reference proteome</keyword>
<evidence type="ECO:0008006" key="4">
    <source>
        <dbReference type="Google" id="ProtNLM"/>
    </source>
</evidence>
<evidence type="ECO:0000256" key="1">
    <source>
        <dbReference type="SAM" id="MobiDB-lite"/>
    </source>
</evidence>
<feature type="compositionally biased region" description="Low complexity" evidence="1">
    <location>
        <begin position="316"/>
        <end position="328"/>
    </location>
</feature>